<dbReference type="GO" id="GO:0016020">
    <property type="term" value="C:membrane"/>
    <property type="evidence" value="ECO:0007669"/>
    <property type="project" value="TreeGrafter"/>
</dbReference>
<reference evidence="7 8" key="1">
    <citation type="submission" date="2008-05" db="EMBL/GenBank/DDBJ databases">
        <title>Complete sequence of Chlorobium limicola DSM 245.</title>
        <authorList>
            <consortium name="US DOE Joint Genome Institute"/>
            <person name="Lucas S."/>
            <person name="Copeland A."/>
            <person name="Lapidus A."/>
            <person name="Glavina del Rio T."/>
            <person name="Dalin E."/>
            <person name="Tice H."/>
            <person name="Bruce D."/>
            <person name="Goodwin L."/>
            <person name="Pitluck S."/>
            <person name="Schmutz J."/>
            <person name="Larimer F."/>
            <person name="Land M."/>
            <person name="Hauser L."/>
            <person name="Kyrpides N."/>
            <person name="Ovchinnikova G."/>
            <person name="Zhao F."/>
            <person name="Li T."/>
            <person name="Liu Z."/>
            <person name="Overmann J."/>
            <person name="Bryant D.A."/>
            <person name="Richardson P."/>
        </authorList>
    </citation>
    <scope>NUCLEOTIDE SEQUENCE [LARGE SCALE GENOMIC DNA]</scope>
    <source>
        <strain evidence="8">DSM 245 / NBRC 103803 / 6330</strain>
    </source>
</reference>
<dbReference type="PANTHER" id="PTHR43105">
    <property type="entry name" value="RESPIRATORY NITRATE REDUCTASE"/>
    <property type="match status" value="1"/>
</dbReference>
<dbReference type="SUPFAM" id="SSF53706">
    <property type="entry name" value="Formate dehydrogenase/DMSO reductase, domains 1-3"/>
    <property type="match status" value="1"/>
</dbReference>
<gene>
    <name evidence="7" type="ordered locus">Clim_0382</name>
</gene>
<dbReference type="InterPro" id="IPR006656">
    <property type="entry name" value="Mopterin_OxRdtase"/>
</dbReference>
<evidence type="ECO:0000259" key="4">
    <source>
        <dbReference type="Pfam" id="PF00384"/>
    </source>
</evidence>
<dbReference type="InterPro" id="IPR014066">
    <property type="entry name" value="AioA/IdrA_lsu"/>
</dbReference>
<dbReference type="GO" id="GO:0046872">
    <property type="term" value="F:metal ion binding"/>
    <property type="evidence" value="ECO:0007669"/>
    <property type="project" value="UniProtKB-KW"/>
</dbReference>
<dbReference type="GO" id="GO:0003954">
    <property type="term" value="F:NADH dehydrogenase activity"/>
    <property type="evidence" value="ECO:0007669"/>
    <property type="project" value="TreeGrafter"/>
</dbReference>
<dbReference type="STRING" id="290315.Clim_0382"/>
<dbReference type="GO" id="GO:0043546">
    <property type="term" value="F:molybdopterin cofactor binding"/>
    <property type="evidence" value="ECO:0007669"/>
    <property type="project" value="InterPro"/>
</dbReference>
<dbReference type="OrthoDB" id="9792592at2"/>
<dbReference type="PANTHER" id="PTHR43105:SF10">
    <property type="entry name" value="NADH-QUINONE OXIDOREDUCTASE SUBUNIT G"/>
    <property type="match status" value="1"/>
</dbReference>
<dbReference type="GO" id="GO:0051536">
    <property type="term" value="F:iron-sulfur cluster binding"/>
    <property type="evidence" value="ECO:0007669"/>
    <property type="project" value="UniProtKB-KW"/>
</dbReference>
<protein>
    <submittedName>
        <fullName evidence="7">Arsenite oxidase, large subunit</fullName>
    </submittedName>
</protein>
<dbReference type="Pfam" id="PF18465">
    <property type="entry name" value="Rieske_3"/>
    <property type="match status" value="1"/>
</dbReference>
<dbReference type="Gene3D" id="3.30.200.200">
    <property type="match status" value="1"/>
</dbReference>
<dbReference type="InterPro" id="IPR006657">
    <property type="entry name" value="MoPterin_dinucl-bd_dom"/>
</dbReference>
<dbReference type="Gene3D" id="3.40.228.10">
    <property type="entry name" value="Dimethylsulfoxide Reductase, domain 2"/>
    <property type="match status" value="1"/>
</dbReference>
<dbReference type="eggNOG" id="COG0243">
    <property type="taxonomic scope" value="Bacteria"/>
</dbReference>
<evidence type="ECO:0000256" key="3">
    <source>
        <dbReference type="ARBA" id="ARBA00023014"/>
    </source>
</evidence>
<dbReference type="NCBIfam" id="TIGR02693">
    <property type="entry name" value="arsenite_ox_L"/>
    <property type="match status" value="1"/>
</dbReference>
<dbReference type="InterPro" id="IPR041632">
    <property type="entry name" value="AioA/IdrA_3Fe-4S"/>
</dbReference>
<dbReference type="Proteomes" id="UP000008841">
    <property type="component" value="Chromosome"/>
</dbReference>
<dbReference type="AlphaFoldDB" id="B3EFU2"/>
<keyword evidence="2" id="KW-0408">Iron</keyword>
<evidence type="ECO:0000259" key="6">
    <source>
        <dbReference type="Pfam" id="PF18465"/>
    </source>
</evidence>
<dbReference type="EMBL" id="CP001097">
    <property type="protein sequence ID" value="ACD89475.1"/>
    <property type="molecule type" value="Genomic_DNA"/>
</dbReference>
<feature type="domain" description="Arsenite oxidase subunit AioA/Iodate reductase subunit IdrA 3Fe-4S cluster" evidence="6">
    <location>
        <begin position="24"/>
        <end position="117"/>
    </location>
</feature>
<keyword evidence="1" id="KW-0479">Metal-binding</keyword>
<feature type="domain" description="Molybdopterin dinucleotide-binding" evidence="5">
    <location>
        <begin position="721"/>
        <end position="826"/>
    </location>
</feature>
<feature type="domain" description="Molybdopterin oxidoreductase" evidence="4">
    <location>
        <begin position="121"/>
        <end position="593"/>
    </location>
</feature>
<proteinExistence type="predicted"/>
<dbReference type="HOGENOM" id="CLU_328691_0_0_10"/>
<organism evidence="7 8">
    <name type="scientific">Chlorobium limicola (strain DSM 245 / NBRC 103803 / 6330)</name>
    <dbReference type="NCBI Taxonomy" id="290315"/>
    <lineage>
        <taxon>Bacteria</taxon>
        <taxon>Pseudomonadati</taxon>
        <taxon>Chlorobiota</taxon>
        <taxon>Chlorobiia</taxon>
        <taxon>Chlorobiales</taxon>
        <taxon>Chlorobiaceae</taxon>
        <taxon>Chlorobium/Pelodictyon group</taxon>
        <taxon>Chlorobium</taxon>
    </lineage>
</organism>
<dbReference type="SUPFAM" id="SSF50692">
    <property type="entry name" value="ADC-like"/>
    <property type="match status" value="1"/>
</dbReference>
<dbReference type="Pfam" id="PF00384">
    <property type="entry name" value="Molybdopterin"/>
    <property type="match status" value="1"/>
</dbReference>
<dbReference type="GO" id="GO:0022904">
    <property type="term" value="P:respiratory electron transport chain"/>
    <property type="evidence" value="ECO:0007669"/>
    <property type="project" value="TreeGrafter"/>
</dbReference>
<dbReference type="InterPro" id="IPR050123">
    <property type="entry name" value="Prok_molybdopt-oxidoreductase"/>
</dbReference>
<accession>B3EFU2</accession>
<dbReference type="InterPro" id="IPR009010">
    <property type="entry name" value="Asp_de-COase-like_dom_sf"/>
</dbReference>
<evidence type="ECO:0000313" key="8">
    <source>
        <dbReference type="Proteomes" id="UP000008841"/>
    </source>
</evidence>
<dbReference type="Pfam" id="PF01568">
    <property type="entry name" value="Molydop_binding"/>
    <property type="match status" value="1"/>
</dbReference>
<dbReference type="RefSeq" id="WP_012465356.1">
    <property type="nucleotide sequence ID" value="NC_010803.1"/>
</dbReference>
<keyword evidence="3" id="KW-0411">Iron-sulfur</keyword>
<dbReference type="Gene3D" id="3.40.50.740">
    <property type="match status" value="1"/>
</dbReference>
<evidence type="ECO:0000256" key="2">
    <source>
        <dbReference type="ARBA" id="ARBA00023004"/>
    </source>
</evidence>
<name>B3EFU2_CHLL2</name>
<evidence type="ECO:0000259" key="5">
    <source>
        <dbReference type="Pfam" id="PF01568"/>
    </source>
</evidence>
<dbReference type="KEGG" id="cli:Clim_0382"/>
<evidence type="ECO:0000256" key="1">
    <source>
        <dbReference type="ARBA" id="ARBA00022723"/>
    </source>
</evidence>
<evidence type="ECO:0000313" key="7">
    <source>
        <dbReference type="EMBL" id="ACD89475.1"/>
    </source>
</evidence>
<dbReference type="Gene3D" id="2.40.40.20">
    <property type="match status" value="1"/>
</dbReference>
<sequence length="854" mass="94687">MALFKRKDELPIPPGDAEKYTTVCQYCSAGCGYNVYVWPEGKSGSATSNAFGVDLSKQGKLMSGFSYSETMHNVMTRKNGKKFNLAIIPAKESRINKGDYSIRGGTNALTAYSPEGYTKKRLKDPLIRRENGFVPISWDDAVEIIATLTKSSIDKYGADSIAMKFYDHGSSGLGFEDNWAAGKFFLSGVKTNYLSIHNRPAYNSETWGTRERGMHELNYDVDDARLADTVVLWGANAYETATILYTEHIMPNLQGGSVEDKNKAYESGEPAAEGFIVIIDPRKSATVTVSQDIAADRVLHIRPNLGTDWILANAIARIIWENSWYDQEFLDNRTDMKTFGEYKQKSLQAGKPLATVLADAERITGVPKTQMQQAAEWMAKPKEGGFKRRTLTIYEKGIIWNMKNYDQVAAIAQLNVLGHNVGRVGTGCGRLGGHQEGYVRPPAPTPGSIYAGGPPKNVDKYITGGGGKIYWVGATDPYLSTPNSQFFRKTVKKRADALLDYLDNGGVPTEAKAYADKVMEAFEKTGGLFMIVQDIYMTHTAADAMMILPAAGWGEAADTSINCHSRLLRIYDKFMDAPGEALPDWQILARIGNRLKALYEAEGNKEMAERFGGMDWKSDSEVFDAGSKEFGDNKVAETDEAKLSPECYVGVTHDMLRKLGNEGIQTPVRRDPSTGKLVGTKRRYTHSFASKDGLFKWYGTDAWTGYPAEVAKYQNNAKYPFWFTTGRSQHVWQTMYHDRRIPEKYLTLPLPYVEIHPEDAGKLGVKSGDMVDLFNEEGSSTALVYVNDATKPGLIFGIMYHAKGSMNPLTSSYTDPKTTIPWYKGTKVGVRKYTGKPDEAIKTASLLANNDVSM</sequence>